<feature type="transmembrane region" description="Helical" evidence="5">
    <location>
        <begin position="151"/>
        <end position="170"/>
    </location>
</feature>
<dbReference type="AlphaFoldDB" id="A0A397AIN4"/>
<organism evidence="7 11">
    <name type="scientific">Aphanomyces astaci</name>
    <name type="common">Crayfish plague agent</name>
    <dbReference type="NCBI Taxonomy" id="112090"/>
    <lineage>
        <taxon>Eukaryota</taxon>
        <taxon>Sar</taxon>
        <taxon>Stramenopiles</taxon>
        <taxon>Oomycota</taxon>
        <taxon>Saprolegniomycetes</taxon>
        <taxon>Saprolegniales</taxon>
        <taxon>Verrucalvaceae</taxon>
        <taxon>Aphanomyces</taxon>
    </lineage>
</organism>
<dbReference type="EMBL" id="QUTA01007710">
    <property type="protein sequence ID" value="RHY06085.1"/>
    <property type="molecule type" value="Genomic_DNA"/>
</dbReference>
<evidence type="ECO:0000256" key="1">
    <source>
        <dbReference type="ARBA" id="ARBA00004370"/>
    </source>
</evidence>
<keyword evidence="3 5" id="KW-1133">Transmembrane helix</keyword>
<feature type="transmembrane region" description="Helical" evidence="5">
    <location>
        <begin position="220"/>
        <end position="242"/>
    </location>
</feature>
<feature type="transmembrane region" description="Helical" evidence="5">
    <location>
        <begin position="404"/>
        <end position="426"/>
    </location>
</feature>
<dbReference type="EMBL" id="QUTF01008425">
    <property type="protein sequence ID" value="RHZ38660.1"/>
    <property type="molecule type" value="Genomic_DNA"/>
</dbReference>
<dbReference type="Proteomes" id="UP000266196">
    <property type="component" value="Unassembled WGS sequence"/>
</dbReference>
<sequence length="427" mass="45786">MEFRVYSPSSVQDTANISHHHHHPPTHPDHYSPLVCYSYTLNTILGVGCLTIPYAVYHAGLVLGLSTVVVMSFLSYVTVLWTCEALERHRRRLHLLSPTSDDDVEVVTLCRVYLGSIGANLYHVALYSYGYAVLVAFAQVFIAALSTQFPALSSSLAAPFYSLVVVPLSCMDLTEQIVVQLFLTSVRFAAITLMTGSLLFPPTTSSSSDTFSYDVALPLVNFDGLGLLVSTVVFAQFCHMCVPSLIAPLKKEAAVAAPSIFLAAMTTTTCIYVVLAVLCAISFGPQTLSSVNLNWSSFPSMPLVARTFLVLFPAIDTLSSFPLIAINVGNSIEDATSLPKLASRLAAAVPPILLGYAVNDLSTVVHVSGVFGVYLVLIGPALLQWTSLASDPEPTRYACMLSHIGWVYLVLVTGAAAVVILAAQVVS</sequence>
<dbReference type="GO" id="GO:0016020">
    <property type="term" value="C:membrane"/>
    <property type="evidence" value="ECO:0007669"/>
    <property type="project" value="UniProtKB-SubCell"/>
</dbReference>
<comment type="subcellular location">
    <subcellularLocation>
        <location evidence="1">Membrane</location>
    </subcellularLocation>
</comment>
<evidence type="ECO:0000313" key="9">
    <source>
        <dbReference type="EMBL" id="RHZ38660.1"/>
    </source>
</evidence>
<proteinExistence type="predicted"/>
<dbReference type="InterPro" id="IPR013057">
    <property type="entry name" value="AA_transpt_TM"/>
</dbReference>
<dbReference type="Pfam" id="PF01490">
    <property type="entry name" value="Aa_trans"/>
    <property type="match status" value="1"/>
</dbReference>
<evidence type="ECO:0000313" key="12">
    <source>
        <dbReference type="Proteomes" id="UP000286510"/>
    </source>
</evidence>
<evidence type="ECO:0000256" key="3">
    <source>
        <dbReference type="ARBA" id="ARBA00022989"/>
    </source>
</evidence>
<accession>A0A397AIN4</accession>
<dbReference type="Proteomes" id="UP000286510">
    <property type="component" value="Unassembled WGS sequence"/>
</dbReference>
<feature type="domain" description="Amino acid transporter transmembrane" evidence="6">
    <location>
        <begin position="41"/>
        <end position="420"/>
    </location>
</feature>
<keyword evidence="2 5" id="KW-0812">Transmembrane</keyword>
<feature type="transmembrane region" description="Helical" evidence="5">
    <location>
        <begin position="303"/>
        <end position="329"/>
    </location>
</feature>
<dbReference type="PANTHER" id="PTHR16189">
    <property type="entry name" value="TRANSMEMBRANE PROTEIN 104-RELATED"/>
    <property type="match status" value="1"/>
</dbReference>
<feature type="transmembrane region" description="Helical" evidence="5">
    <location>
        <begin position="177"/>
        <end position="200"/>
    </location>
</feature>
<evidence type="ECO:0000313" key="7">
    <source>
        <dbReference type="EMBL" id="RHY06085.1"/>
    </source>
</evidence>
<evidence type="ECO:0000259" key="6">
    <source>
        <dbReference type="Pfam" id="PF01490"/>
    </source>
</evidence>
<dbReference type="PANTHER" id="PTHR16189:SF2">
    <property type="entry name" value="AMINO ACID TRANSPORTER TRANSMEMBRANE DOMAIN-CONTAINING PROTEIN"/>
    <property type="match status" value="1"/>
</dbReference>
<evidence type="ECO:0000256" key="2">
    <source>
        <dbReference type="ARBA" id="ARBA00022692"/>
    </source>
</evidence>
<protein>
    <recommendedName>
        <fullName evidence="6">Amino acid transporter transmembrane domain-containing protein</fullName>
    </recommendedName>
</protein>
<dbReference type="Proteomes" id="UP000266239">
    <property type="component" value="Unassembled WGS sequence"/>
</dbReference>
<feature type="transmembrane region" description="Helical" evidence="5">
    <location>
        <begin position="124"/>
        <end position="145"/>
    </location>
</feature>
<evidence type="ECO:0000313" key="8">
    <source>
        <dbReference type="EMBL" id="RHZ38175.1"/>
    </source>
</evidence>
<name>A0A397AIN4_APHAT</name>
<feature type="transmembrane region" description="Helical" evidence="5">
    <location>
        <begin position="62"/>
        <end position="83"/>
    </location>
</feature>
<evidence type="ECO:0000256" key="4">
    <source>
        <dbReference type="ARBA" id="ARBA00023136"/>
    </source>
</evidence>
<dbReference type="VEuPathDB" id="FungiDB:H257_13362"/>
<feature type="transmembrane region" description="Helical" evidence="5">
    <location>
        <begin position="34"/>
        <end position="56"/>
    </location>
</feature>
<evidence type="ECO:0000256" key="5">
    <source>
        <dbReference type="SAM" id="Phobius"/>
    </source>
</evidence>
<dbReference type="EMBL" id="QUTE01005129">
    <property type="protein sequence ID" value="RHZ38175.1"/>
    <property type="molecule type" value="Genomic_DNA"/>
</dbReference>
<reference evidence="10 11" key="1">
    <citation type="submission" date="2018-08" db="EMBL/GenBank/DDBJ databases">
        <title>Aphanomyces genome sequencing and annotation.</title>
        <authorList>
            <person name="Minardi D."/>
            <person name="Oidtmann B."/>
            <person name="Van Der Giezen M."/>
            <person name="Studholme D.J."/>
        </authorList>
    </citation>
    <scope>NUCLEOTIDE SEQUENCE [LARGE SCALE GENOMIC DNA]</scope>
    <source>
        <strain evidence="8 10">197901</strain>
        <strain evidence="9 12">FDL457</strain>
        <strain evidence="7 11">Yx</strain>
    </source>
</reference>
<evidence type="ECO:0000313" key="11">
    <source>
        <dbReference type="Proteomes" id="UP000266239"/>
    </source>
</evidence>
<gene>
    <name evidence="7" type="ORF">DYB25_007423</name>
    <name evidence="9" type="ORF">DYB26_013460</name>
    <name evidence="8" type="ORF">DYB31_005803</name>
</gene>
<feature type="transmembrane region" description="Helical" evidence="5">
    <location>
        <begin position="254"/>
        <end position="283"/>
    </location>
</feature>
<keyword evidence="4 5" id="KW-0472">Membrane</keyword>
<feature type="transmembrane region" description="Helical" evidence="5">
    <location>
        <begin position="364"/>
        <end position="383"/>
    </location>
</feature>
<comment type="caution">
    <text evidence="7">The sequence shown here is derived from an EMBL/GenBank/DDBJ whole genome shotgun (WGS) entry which is preliminary data.</text>
</comment>
<evidence type="ECO:0000313" key="10">
    <source>
        <dbReference type="Proteomes" id="UP000266196"/>
    </source>
</evidence>